<gene>
    <name evidence="1" type="ORF">EZS27_004082</name>
</gene>
<reference evidence="1" key="1">
    <citation type="submission" date="2019-03" db="EMBL/GenBank/DDBJ databases">
        <title>Single cell metagenomics reveals metabolic interactions within the superorganism composed of flagellate Streblomastix strix and complex community of Bacteroidetes bacteria on its surface.</title>
        <authorList>
            <person name="Treitli S.C."/>
            <person name="Kolisko M."/>
            <person name="Husnik F."/>
            <person name="Keeling P."/>
            <person name="Hampl V."/>
        </authorList>
    </citation>
    <scope>NUCLEOTIDE SEQUENCE</scope>
    <source>
        <strain evidence="1">STM</strain>
    </source>
</reference>
<proteinExistence type="predicted"/>
<organism evidence="1">
    <name type="scientific">termite gut metagenome</name>
    <dbReference type="NCBI Taxonomy" id="433724"/>
    <lineage>
        <taxon>unclassified sequences</taxon>
        <taxon>metagenomes</taxon>
        <taxon>organismal metagenomes</taxon>
    </lineage>
</organism>
<accession>A0A5J4SRN1</accession>
<dbReference type="EMBL" id="SNRY01000067">
    <property type="protein sequence ID" value="KAA6348482.1"/>
    <property type="molecule type" value="Genomic_DNA"/>
</dbReference>
<protein>
    <submittedName>
        <fullName evidence="1">Uncharacterized protein</fullName>
    </submittedName>
</protein>
<dbReference type="AlphaFoldDB" id="A0A5J4SRN1"/>
<evidence type="ECO:0000313" key="1">
    <source>
        <dbReference type="EMBL" id="KAA6348482.1"/>
    </source>
</evidence>
<sequence>MLNIEKSSNSDSIAISENGTPIGVFSPQNINFRLIKDEQGDRLLIERATGMSIAIFLLEKVAVNGTQMNLTNFISLLNGLNTGGGGGGGDIVPVVPKIVNGVYQTAEQAANFTIEDHTGSYAFIWQTGNTAYINLQLTPNAETTGELPAFYLRKQVAPLRPANNDISDLYFPAGIKPQDTPEEAADYSAYVKIHTLPDYSAVPEDQAALVTVGWNANTQGVTPSKLFASFNYILSNAIPPPPPPKEPSTVYFDNSLSDPANITGDVNRETIASILSKVGRCLCKKLEDGKVAICRLKSDDGTKYWDGSAAVLTTNGMDVMVYLPEFWYKKSTFGNYTIVSFSEAPLYGYIHVSASLVGAYKGSTVSSKLVSKSGSSPGAISYNTMKTYSNARGLGYQGIDYYQHCVIAMLFYAKYGTRNSKSILGRGTATYSPITTVVGTTNSLGNTDTAAGSTGNSGYVNFLGIEGVFGGRYETIDNAVTGDSPAYLLNIAGVDDIPDRSLQFVTGYSTGMLFENEDNTFFDVLSKAGGGTVNTYYTDYTAKSSGKDYAIARGYYGTSDYCGVSSVVGGLSLSSADTYNCARLAFRGIIEEVTDIDAFKSIPVLF</sequence>
<comment type="caution">
    <text evidence="1">The sequence shown here is derived from an EMBL/GenBank/DDBJ whole genome shotgun (WGS) entry which is preliminary data.</text>
</comment>
<name>A0A5J4SRN1_9ZZZZ</name>